<organism evidence="8">
    <name type="scientific">Hyalomma excavatum</name>
    <dbReference type="NCBI Taxonomy" id="257692"/>
    <lineage>
        <taxon>Eukaryota</taxon>
        <taxon>Metazoa</taxon>
        <taxon>Ecdysozoa</taxon>
        <taxon>Arthropoda</taxon>
        <taxon>Chelicerata</taxon>
        <taxon>Arachnida</taxon>
        <taxon>Acari</taxon>
        <taxon>Parasitiformes</taxon>
        <taxon>Ixodida</taxon>
        <taxon>Ixodoidea</taxon>
        <taxon>Ixodidae</taxon>
        <taxon>Hyalomminae</taxon>
        <taxon>Hyalomma</taxon>
    </lineage>
</organism>
<feature type="transmembrane region" description="Helical" evidence="6">
    <location>
        <begin position="501"/>
        <end position="524"/>
    </location>
</feature>
<dbReference type="PROSITE" id="PS51715">
    <property type="entry name" value="G_GB1_RHD3"/>
    <property type="match status" value="1"/>
</dbReference>
<evidence type="ECO:0000256" key="1">
    <source>
        <dbReference type="ARBA" id="ARBA00022741"/>
    </source>
</evidence>
<keyword evidence="6" id="KW-0812">Transmembrane</keyword>
<dbReference type="InterPro" id="IPR027417">
    <property type="entry name" value="P-loop_NTPase"/>
</dbReference>
<feature type="coiled-coil region" evidence="5">
    <location>
        <begin position="461"/>
        <end position="500"/>
    </location>
</feature>
<evidence type="ECO:0000313" key="8">
    <source>
        <dbReference type="EMBL" id="JAP68239.1"/>
    </source>
</evidence>
<comment type="similarity">
    <text evidence="4">Belongs to the TRAFAC class dynamin-like GTPase superfamily. GB1/RHD3 GTPase family.</text>
</comment>
<evidence type="ECO:0000259" key="7">
    <source>
        <dbReference type="PROSITE" id="PS51715"/>
    </source>
</evidence>
<evidence type="ECO:0000256" key="2">
    <source>
        <dbReference type="ARBA" id="ARBA00022801"/>
    </source>
</evidence>
<dbReference type="EMBL" id="GEFH01000342">
    <property type="protein sequence ID" value="JAP68239.1"/>
    <property type="molecule type" value="mRNA"/>
</dbReference>
<evidence type="ECO:0000256" key="3">
    <source>
        <dbReference type="ARBA" id="ARBA00023134"/>
    </source>
</evidence>
<name>A0A131XMG0_9ACAR</name>
<dbReference type="PANTHER" id="PTHR10751">
    <property type="entry name" value="GUANYLATE BINDING PROTEIN"/>
    <property type="match status" value="1"/>
</dbReference>
<dbReference type="Gene3D" id="3.40.50.300">
    <property type="entry name" value="P-loop containing nucleotide triphosphate hydrolases"/>
    <property type="match status" value="1"/>
</dbReference>
<evidence type="ECO:0000256" key="5">
    <source>
        <dbReference type="SAM" id="Coils"/>
    </source>
</evidence>
<protein>
    <submittedName>
        <fullName evidence="8">Putative conserved plasma membrane protein</fullName>
    </submittedName>
</protein>
<sequence length="551" mass="62509">AAMASSQQGNAVRILSINDDYSWQLEEDDLGRILLQDSIKDKPVMVVSIAGAYRKGKSYLMNFFIRYMRSRGEKDWLGHPDAPLEGFDWKHGSRRLTCGIVLWDEVFLVTTSDGEEVAMLFMDTQGLFDCESTMEECTNIFALSLLTSSVQIYNIFHNIQEDHLQHLEFFTQYGQLALKEAMEWPFQRLILLVRDSNSGTYGAEAGRALVKECLEPTQHLRPEHQRLRESLRAHFPDIEGFLMPHPGSEVATEKSYDGRLSVVDEKFKKHLQELVPWILDSDHLVVKKVNGKEISCRELFIYMKAYVQALKSDALPEPKSLLQASAEASHLTAKDKAAKVYMAVMSNIPRGDLEKLRSTHMEALATAKEIFNSVPKIGGDHMSKAYLGALTSELQERFDSLYAEEEAWLQKQLEEEERRREEEAEQERKRQMEFDEKITETEIEVNERCKKENECREKKLREDFDSELAEAAAQSKQMEAKLAEKQKEQEKMKKENKNLKFFVGITCVVAVAAGGVGLAAGLAVNPVIATGVGQVVFRGISFGFKVASMIA</sequence>
<feature type="non-terminal residue" evidence="8">
    <location>
        <position position="1"/>
    </location>
</feature>
<accession>A0A131XMG0</accession>
<dbReference type="CDD" id="cd01851">
    <property type="entry name" value="GBP"/>
    <property type="match status" value="1"/>
</dbReference>
<proteinExistence type="evidence at transcript level"/>
<dbReference type="Pfam" id="PF02263">
    <property type="entry name" value="GBP"/>
    <property type="match status" value="1"/>
</dbReference>
<dbReference type="GO" id="GO:0005525">
    <property type="term" value="F:GTP binding"/>
    <property type="evidence" value="ECO:0007669"/>
    <property type="project" value="UniProtKB-KW"/>
</dbReference>
<keyword evidence="6" id="KW-1133">Transmembrane helix</keyword>
<dbReference type="GO" id="GO:0003924">
    <property type="term" value="F:GTPase activity"/>
    <property type="evidence" value="ECO:0007669"/>
    <property type="project" value="InterPro"/>
</dbReference>
<dbReference type="Gene3D" id="1.20.58.420">
    <property type="entry name" value="AHSP"/>
    <property type="match status" value="1"/>
</dbReference>
<keyword evidence="1" id="KW-0547">Nucleotide-binding</keyword>
<reference evidence="8" key="1">
    <citation type="journal article" date="2017" name="Ticks Tick Borne Dis.">
        <title>An insight into the sialome of Hyalomma excavatum.</title>
        <authorList>
            <person name="Ribeiro J.M."/>
            <person name="Slovak M."/>
            <person name="Francischetti I.M."/>
        </authorList>
    </citation>
    <scope>NUCLEOTIDE SEQUENCE</scope>
    <source>
        <strain evidence="8">Samish</strain>
        <tissue evidence="8">Salivary glands</tissue>
    </source>
</reference>
<dbReference type="InterPro" id="IPR030386">
    <property type="entry name" value="G_GB1_RHD3_dom"/>
</dbReference>
<dbReference type="SUPFAM" id="SSF48340">
    <property type="entry name" value="Interferon-induced guanylate-binding protein 1 (GBP1), C-terminal domain"/>
    <property type="match status" value="1"/>
</dbReference>
<dbReference type="InterPro" id="IPR036543">
    <property type="entry name" value="Guanylate-bd_C_sf"/>
</dbReference>
<feature type="coiled-coil region" evidence="5">
    <location>
        <begin position="406"/>
        <end position="433"/>
    </location>
</feature>
<evidence type="ECO:0000256" key="6">
    <source>
        <dbReference type="SAM" id="Phobius"/>
    </source>
</evidence>
<dbReference type="InterPro" id="IPR015894">
    <property type="entry name" value="Guanylate-bd_N"/>
</dbReference>
<keyword evidence="5" id="KW-0175">Coiled coil</keyword>
<dbReference type="SUPFAM" id="SSF52540">
    <property type="entry name" value="P-loop containing nucleoside triphosphate hydrolases"/>
    <property type="match status" value="1"/>
</dbReference>
<evidence type="ECO:0000256" key="4">
    <source>
        <dbReference type="PROSITE-ProRule" id="PRU01052"/>
    </source>
</evidence>
<keyword evidence="3" id="KW-0342">GTP-binding</keyword>
<keyword evidence="2" id="KW-0378">Hydrolase</keyword>
<keyword evidence="6" id="KW-0472">Membrane</keyword>
<dbReference type="AlphaFoldDB" id="A0A131XMG0"/>
<feature type="domain" description="GB1/RHD3-type G" evidence="7">
    <location>
        <begin position="41"/>
        <end position="283"/>
    </location>
</feature>